<evidence type="ECO:0008006" key="4">
    <source>
        <dbReference type="Google" id="ProtNLM"/>
    </source>
</evidence>
<feature type="transmembrane region" description="Helical" evidence="1">
    <location>
        <begin position="108"/>
        <end position="130"/>
    </location>
</feature>
<proteinExistence type="predicted"/>
<dbReference type="EMBL" id="CP034928">
    <property type="protein sequence ID" value="QAA77352.1"/>
    <property type="molecule type" value="Genomic_DNA"/>
</dbReference>
<reference evidence="3" key="1">
    <citation type="submission" date="2018-12" db="EMBL/GenBank/DDBJ databases">
        <title>Complete genome sequence of an uncultured bacterium of the candidate phylum Bipolaricaulota.</title>
        <authorList>
            <person name="Kadnikov V.V."/>
            <person name="Mardanov A.V."/>
            <person name="Beletsky A.V."/>
            <person name="Frank Y.A."/>
            <person name="Karnachuk O.V."/>
            <person name="Ravin N.V."/>
        </authorList>
    </citation>
    <scope>NUCLEOTIDE SEQUENCE [LARGE SCALE GENOMIC DNA]</scope>
</reference>
<organism evidence="2 3">
    <name type="scientific">Bipolaricaulis sibiricus</name>
    <dbReference type="NCBI Taxonomy" id="2501609"/>
    <lineage>
        <taxon>Bacteria</taxon>
        <taxon>Candidatus Bipolaricaulota</taxon>
        <taxon>Candidatus Bipolaricaulia</taxon>
        <taxon>Candidatus Bipolaricaulales</taxon>
        <taxon>Candidatus Bipolaricaulaceae</taxon>
        <taxon>Candidatus Bipolaricaulis</taxon>
    </lineage>
</organism>
<name>A0A410FWJ3_BIPS1</name>
<keyword evidence="1" id="KW-0472">Membrane</keyword>
<protein>
    <recommendedName>
        <fullName evidence="4">TPM domain-containing protein</fullName>
    </recommendedName>
</protein>
<evidence type="ECO:0000256" key="1">
    <source>
        <dbReference type="SAM" id="Phobius"/>
    </source>
</evidence>
<gene>
    <name evidence="2" type="ORF">BIP78_1588</name>
</gene>
<evidence type="ECO:0000313" key="2">
    <source>
        <dbReference type="EMBL" id="QAA77352.1"/>
    </source>
</evidence>
<dbReference type="Proteomes" id="UP000287233">
    <property type="component" value="Chromosome"/>
</dbReference>
<dbReference type="AlphaFoldDB" id="A0A410FWJ3"/>
<evidence type="ECO:0000313" key="3">
    <source>
        <dbReference type="Proteomes" id="UP000287233"/>
    </source>
</evidence>
<keyword evidence="1" id="KW-0812">Transmembrane</keyword>
<dbReference type="KEGG" id="bih:BIP78_1588"/>
<sequence>MYLASWHDPFSNPTVYASAVFSAWRLPADAVLVVFLRGEDRRWSVEARLGEKAAGRVAPPEWEGILAEARIEANRAHPALAIANLATRLLDLLISGPKERTERPRSWTWAYVVLSVAGGGVLFLAARTFLCPHCLRPLRRRASFRGILWTCPRCRFTRTGLR</sequence>
<keyword evidence="1" id="KW-1133">Transmembrane helix</keyword>
<accession>A0A410FWJ3</accession>